<dbReference type="InterPro" id="IPR036361">
    <property type="entry name" value="SAP_dom_sf"/>
</dbReference>
<feature type="coiled-coil region" evidence="1">
    <location>
        <begin position="144"/>
        <end position="198"/>
    </location>
</feature>
<dbReference type="GO" id="GO:2000779">
    <property type="term" value="P:regulation of double-strand break repair"/>
    <property type="evidence" value="ECO:0007669"/>
    <property type="project" value="TreeGrafter"/>
</dbReference>
<feature type="non-terminal residue" evidence="3">
    <location>
        <position position="1"/>
    </location>
</feature>
<dbReference type="InterPro" id="IPR003034">
    <property type="entry name" value="SAP_dom"/>
</dbReference>
<protein>
    <recommendedName>
        <fullName evidence="2">SAP domain-containing protein</fullName>
    </recommendedName>
</protein>
<organism evidence="3 4">
    <name type="scientific">Modicella reniformis</name>
    <dbReference type="NCBI Taxonomy" id="1440133"/>
    <lineage>
        <taxon>Eukaryota</taxon>
        <taxon>Fungi</taxon>
        <taxon>Fungi incertae sedis</taxon>
        <taxon>Mucoromycota</taxon>
        <taxon>Mortierellomycotina</taxon>
        <taxon>Mortierellomycetes</taxon>
        <taxon>Mortierellales</taxon>
        <taxon>Mortierellaceae</taxon>
        <taxon>Modicella</taxon>
    </lineage>
</organism>
<dbReference type="GO" id="GO:0006325">
    <property type="term" value="P:chromatin organization"/>
    <property type="evidence" value="ECO:0007669"/>
    <property type="project" value="InterPro"/>
</dbReference>
<dbReference type="PANTHER" id="PTHR13468">
    <property type="entry name" value="DEK PROTEIN"/>
    <property type="match status" value="1"/>
</dbReference>
<dbReference type="Pfam" id="PF02037">
    <property type="entry name" value="SAP"/>
    <property type="match status" value="1"/>
</dbReference>
<evidence type="ECO:0000313" key="3">
    <source>
        <dbReference type="EMBL" id="KAF9945165.1"/>
    </source>
</evidence>
<dbReference type="SUPFAM" id="SSF68906">
    <property type="entry name" value="SAP domain"/>
    <property type="match status" value="1"/>
</dbReference>
<name>A0A9P6LUS7_9FUNG</name>
<dbReference type="OrthoDB" id="10248551at2759"/>
<keyword evidence="1" id="KW-0175">Coiled coil</keyword>
<dbReference type="PANTHER" id="PTHR13468:SF1">
    <property type="entry name" value="PROTEIN DEK"/>
    <property type="match status" value="1"/>
</dbReference>
<gene>
    <name evidence="3" type="ORF">BGZ65_011086</name>
</gene>
<feature type="non-terminal residue" evidence="3">
    <location>
        <position position="205"/>
    </location>
</feature>
<dbReference type="EMBL" id="JAAAHW010008093">
    <property type="protein sequence ID" value="KAF9945165.1"/>
    <property type="molecule type" value="Genomic_DNA"/>
</dbReference>
<sequence length="205" mass="22719">PVSGPRERKKVERFAVPVAEKPEKKLMVPEGRGERLSDLPIVSANLDKLKVSDETVRGLHRLLFGRVAPTKSPKNDIKAFHGFADLSEKDEESYEEKLGKWTVGGLRELLDLFNLEANGDKDALIERLMVFLKSPADSGLVPRAQRLAQEAKEKKVQKQALKKAKLAAKAKKAAELKTKKLEAKKLALAKKKEAAKAKVVPKPTI</sequence>
<dbReference type="GO" id="GO:0003677">
    <property type="term" value="F:DNA binding"/>
    <property type="evidence" value="ECO:0007669"/>
    <property type="project" value="InterPro"/>
</dbReference>
<reference evidence="3" key="1">
    <citation type="journal article" date="2020" name="Fungal Divers.">
        <title>Resolving the Mortierellaceae phylogeny through synthesis of multi-gene phylogenetics and phylogenomics.</title>
        <authorList>
            <person name="Vandepol N."/>
            <person name="Liber J."/>
            <person name="Desiro A."/>
            <person name="Na H."/>
            <person name="Kennedy M."/>
            <person name="Barry K."/>
            <person name="Grigoriev I.V."/>
            <person name="Miller A.N."/>
            <person name="O'Donnell K."/>
            <person name="Stajich J.E."/>
            <person name="Bonito G."/>
        </authorList>
    </citation>
    <scope>NUCLEOTIDE SEQUENCE</scope>
    <source>
        <strain evidence="3">MES-2147</strain>
    </source>
</reference>
<dbReference type="GO" id="GO:0042393">
    <property type="term" value="F:histone binding"/>
    <property type="evidence" value="ECO:0007669"/>
    <property type="project" value="TreeGrafter"/>
</dbReference>
<dbReference type="Gene3D" id="1.10.720.30">
    <property type="entry name" value="SAP domain"/>
    <property type="match status" value="1"/>
</dbReference>
<dbReference type="Proteomes" id="UP000749646">
    <property type="component" value="Unassembled WGS sequence"/>
</dbReference>
<feature type="domain" description="SAP" evidence="2">
    <location>
        <begin position="98"/>
        <end position="132"/>
    </location>
</feature>
<accession>A0A9P6LUS7</accession>
<dbReference type="AlphaFoldDB" id="A0A9P6LUS7"/>
<evidence type="ECO:0000313" key="4">
    <source>
        <dbReference type="Proteomes" id="UP000749646"/>
    </source>
</evidence>
<comment type="caution">
    <text evidence="3">The sequence shown here is derived from an EMBL/GenBank/DDBJ whole genome shotgun (WGS) entry which is preliminary data.</text>
</comment>
<dbReference type="InterPro" id="IPR044198">
    <property type="entry name" value="DEK"/>
</dbReference>
<proteinExistence type="predicted"/>
<keyword evidence="4" id="KW-1185">Reference proteome</keyword>
<evidence type="ECO:0000256" key="1">
    <source>
        <dbReference type="SAM" id="Coils"/>
    </source>
</evidence>
<dbReference type="GO" id="GO:0005634">
    <property type="term" value="C:nucleus"/>
    <property type="evidence" value="ECO:0007669"/>
    <property type="project" value="TreeGrafter"/>
</dbReference>
<evidence type="ECO:0000259" key="2">
    <source>
        <dbReference type="Pfam" id="PF02037"/>
    </source>
</evidence>